<feature type="coiled-coil region" evidence="1">
    <location>
        <begin position="113"/>
        <end position="208"/>
    </location>
</feature>
<dbReference type="VEuPathDB" id="TriTrypDB:TM35_000321140"/>
<dbReference type="AlphaFoldDB" id="A0A1X0NNR7"/>
<dbReference type="OrthoDB" id="10508464at2759"/>
<dbReference type="EMBL" id="NBCO01000032">
    <property type="protein sequence ID" value="ORC85799.1"/>
    <property type="molecule type" value="Genomic_DNA"/>
</dbReference>
<evidence type="ECO:0000256" key="1">
    <source>
        <dbReference type="SAM" id="Coils"/>
    </source>
</evidence>
<feature type="region of interest" description="Disordered" evidence="2">
    <location>
        <begin position="209"/>
        <end position="271"/>
    </location>
</feature>
<sequence length="271" mass="31450">MTSCSAEGDSWLQRVLAESPQRVPGRRHSAPTSIYTTPSAQRPPLRTRTPSVKNSSRQGTPMQRREGKTTTPRSWAERRSGGLLGKENDPFTAKLRLREEAFEKTIQEWVAWREQEMESLRKLETDLKRQAERMLRKEISLIAREEKLKRREASLTLREAALQEKALQQEHRERNHQTVEKMESRGRLQYMENEIQQLRNIVTSIQQNRVAVESSSSPPQQQQEYSVKRNLHRSRTTSTNASSKSGNIVSKDKQQSRYRNACTSMLYRSGK</sequence>
<dbReference type="RefSeq" id="XP_028879865.1">
    <property type="nucleotide sequence ID" value="XM_029028741.1"/>
</dbReference>
<evidence type="ECO:0000256" key="2">
    <source>
        <dbReference type="SAM" id="MobiDB-lite"/>
    </source>
</evidence>
<feature type="compositionally biased region" description="Polar residues" evidence="2">
    <location>
        <begin position="236"/>
        <end position="248"/>
    </location>
</feature>
<feature type="compositionally biased region" description="Polar residues" evidence="2">
    <location>
        <begin position="30"/>
        <end position="40"/>
    </location>
</feature>
<keyword evidence="4" id="KW-1185">Reference proteome</keyword>
<dbReference type="Proteomes" id="UP000192257">
    <property type="component" value="Unassembled WGS sequence"/>
</dbReference>
<evidence type="ECO:0000313" key="3">
    <source>
        <dbReference type="EMBL" id="ORC85799.1"/>
    </source>
</evidence>
<name>A0A1X0NNR7_9TRYP</name>
<feature type="compositionally biased region" description="Low complexity" evidence="2">
    <location>
        <begin position="214"/>
        <end position="223"/>
    </location>
</feature>
<comment type="caution">
    <text evidence="3">The sequence shown here is derived from an EMBL/GenBank/DDBJ whole genome shotgun (WGS) entry which is preliminary data.</text>
</comment>
<keyword evidence="1" id="KW-0175">Coiled coil</keyword>
<feature type="region of interest" description="Disordered" evidence="2">
    <location>
        <begin position="15"/>
        <end position="88"/>
    </location>
</feature>
<evidence type="ECO:0008006" key="5">
    <source>
        <dbReference type="Google" id="ProtNLM"/>
    </source>
</evidence>
<dbReference type="GeneID" id="39988521"/>
<proteinExistence type="predicted"/>
<protein>
    <recommendedName>
        <fullName evidence="5">Trichohyalin</fullName>
    </recommendedName>
</protein>
<gene>
    <name evidence="3" type="ORF">TM35_000321140</name>
</gene>
<reference evidence="3 4" key="1">
    <citation type="submission" date="2017-03" db="EMBL/GenBank/DDBJ databases">
        <title>An alternative strategy for trypanosome survival in the mammalian bloodstream revealed through genome and transcriptome analysis of the ubiquitous bovine parasite Trypanosoma (Megatrypanum) theileri.</title>
        <authorList>
            <person name="Kelly S."/>
            <person name="Ivens A."/>
            <person name="Mott A."/>
            <person name="O'Neill E."/>
            <person name="Emms D."/>
            <person name="Macleod O."/>
            <person name="Voorheis P."/>
            <person name="Matthews J."/>
            <person name="Matthews K."/>
            <person name="Carrington M."/>
        </authorList>
    </citation>
    <scope>NUCLEOTIDE SEQUENCE [LARGE SCALE GENOMIC DNA]</scope>
    <source>
        <strain evidence="3">Edinburgh</strain>
    </source>
</reference>
<evidence type="ECO:0000313" key="4">
    <source>
        <dbReference type="Proteomes" id="UP000192257"/>
    </source>
</evidence>
<accession>A0A1X0NNR7</accession>
<feature type="compositionally biased region" description="Polar residues" evidence="2">
    <location>
        <begin position="48"/>
        <end position="61"/>
    </location>
</feature>
<organism evidence="3 4">
    <name type="scientific">Trypanosoma theileri</name>
    <dbReference type="NCBI Taxonomy" id="67003"/>
    <lineage>
        <taxon>Eukaryota</taxon>
        <taxon>Discoba</taxon>
        <taxon>Euglenozoa</taxon>
        <taxon>Kinetoplastea</taxon>
        <taxon>Metakinetoplastina</taxon>
        <taxon>Trypanosomatida</taxon>
        <taxon>Trypanosomatidae</taxon>
        <taxon>Trypanosoma</taxon>
    </lineage>
</organism>